<evidence type="ECO:0000313" key="2">
    <source>
        <dbReference type="Proteomes" id="UP000735302"/>
    </source>
</evidence>
<comment type="caution">
    <text evidence="1">The sequence shown here is derived from an EMBL/GenBank/DDBJ whole genome shotgun (WGS) entry which is preliminary data.</text>
</comment>
<protein>
    <submittedName>
        <fullName evidence="1">Uncharacterized protein</fullName>
    </submittedName>
</protein>
<reference evidence="1 2" key="1">
    <citation type="journal article" date="2021" name="Elife">
        <title>Chloroplast acquisition without the gene transfer in kleptoplastic sea slugs, Plakobranchus ocellatus.</title>
        <authorList>
            <person name="Maeda T."/>
            <person name="Takahashi S."/>
            <person name="Yoshida T."/>
            <person name="Shimamura S."/>
            <person name="Takaki Y."/>
            <person name="Nagai Y."/>
            <person name="Toyoda A."/>
            <person name="Suzuki Y."/>
            <person name="Arimoto A."/>
            <person name="Ishii H."/>
            <person name="Satoh N."/>
            <person name="Nishiyama T."/>
            <person name="Hasebe M."/>
            <person name="Maruyama T."/>
            <person name="Minagawa J."/>
            <person name="Obokata J."/>
            <person name="Shigenobu S."/>
        </authorList>
    </citation>
    <scope>NUCLEOTIDE SEQUENCE [LARGE SCALE GENOMIC DNA]</scope>
</reference>
<accession>A0AAV4C1K3</accession>
<keyword evidence="2" id="KW-1185">Reference proteome</keyword>
<evidence type="ECO:0000313" key="1">
    <source>
        <dbReference type="EMBL" id="GFO24999.1"/>
    </source>
</evidence>
<dbReference type="AlphaFoldDB" id="A0AAV4C1K3"/>
<proteinExistence type="predicted"/>
<dbReference type="Proteomes" id="UP000735302">
    <property type="component" value="Unassembled WGS sequence"/>
</dbReference>
<gene>
    <name evidence="1" type="ORF">PoB_005150400</name>
</gene>
<dbReference type="EMBL" id="BLXT01005682">
    <property type="protein sequence ID" value="GFO24999.1"/>
    <property type="molecule type" value="Genomic_DNA"/>
</dbReference>
<sequence length="85" mass="9218">MALKCKSINNTYNSSAYSHNSQMIQNDKGITNTYKKALSGITKFPIARPQQGRLKLSDSRSLCQSVGNGLELKADSLAGAPPKPY</sequence>
<organism evidence="1 2">
    <name type="scientific">Plakobranchus ocellatus</name>
    <dbReference type="NCBI Taxonomy" id="259542"/>
    <lineage>
        <taxon>Eukaryota</taxon>
        <taxon>Metazoa</taxon>
        <taxon>Spiralia</taxon>
        <taxon>Lophotrochozoa</taxon>
        <taxon>Mollusca</taxon>
        <taxon>Gastropoda</taxon>
        <taxon>Heterobranchia</taxon>
        <taxon>Euthyneura</taxon>
        <taxon>Panpulmonata</taxon>
        <taxon>Sacoglossa</taxon>
        <taxon>Placobranchoidea</taxon>
        <taxon>Plakobranchidae</taxon>
        <taxon>Plakobranchus</taxon>
    </lineage>
</organism>
<name>A0AAV4C1K3_9GAST</name>